<evidence type="ECO:0000256" key="3">
    <source>
        <dbReference type="ARBA" id="ARBA00023288"/>
    </source>
</evidence>
<sequence length="344" mass="38970">MVFAPGDKYPDVLPGIDREFIGYGLDKPDPQWPGGAKVAISFVFNLPYGAERSLENGDEGGETMFPDIPIRVQPKGKRFEMLESAYNYGTREGLPRILRLFAKYNRKATWNVCTQGLAKMPYWVKPLVASPHEISCASKRYIDYLRVEPEVEDAHVQEAIETLQSLTGDKTLPRGWNIDRCSNISPLLYTRAHADRGLPQPYTSDSTADELPFWVPSPLVFDGKEDKGLLVVPMSLDTGDFRFLDSGSGWASPKHYFEYLCDTFNVLHAEGVAGEPKMMTIQLHPHIIGHGGRLYWLEEFLKYLEGKGADAWVARRDEIADHWAKRFPYDPKTAMGLTKHPECW</sequence>
<comment type="subcellular location">
    <subcellularLocation>
        <location evidence="1">Cell membrane</location>
        <topology evidence="1">Lipid-anchor</topology>
        <topology evidence="1">GPI-anchor</topology>
    </subcellularLocation>
</comment>
<keyword evidence="2" id="KW-0325">Glycoprotein</keyword>
<dbReference type="Proteomes" id="UP001342314">
    <property type="component" value="Unassembled WGS sequence"/>
</dbReference>
<dbReference type="SUPFAM" id="SSF88713">
    <property type="entry name" value="Glycoside hydrolase/deacetylase"/>
    <property type="match status" value="1"/>
</dbReference>
<dbReference type="PANTHER" id="PTHR43123">
    <property type="entry name" value="POLYSACCHARIDE DEACETYLASE-RELATED"/>
    <property type="match status" value="1"/>
</dbReference>
<keyword evidence="2" id="KW-0336">GPI-anchor</keyword>
<evidence type="ECO:0000313" key="6">
    <source>
        <dbReference type="Proteomes" id="UP001342314"/>
    </source>
</evidence>
<dbReference type="Gene3D" id="3.20.20.370">
    <property type="entry name" value="Glycoside hydrolase/deacetylase"/>
    <property type="match status" value="1"/>
</dbReference>
<name>A0AAV5GBZ9_9BASI</name>
<keyword evidence="3" id="KW-0449">Lipoprotein</keyword>
<evidence type="ECO:0000313" key="5">
    <source>
        <dbReference type="EMBL" id="GJN87598.1"/>
    </source>
</evidence>
<keyword evidence="6" id="KW-1185">Reference proteome</keyword>
<dbReference type="GO" id="GO:0016810">
    <property type="term" value="F:hydrolase activity, acting on carbon-nitrogen (but not peptide) bonds"/>
    <property type="evidence" value="ECO:0007669"/>
    <property type="project" value="InterPro"/>
</dbReference>
<dbReference type="PANTHER" id="PTHR43123:SF4">
    <property type="entry name" value="POLYSACCHARIDE DEACETYLASE"/>
    <property type="match status" value="1"/>
</dbReference>
<dbReference type="GO" id="GO:0005886">
    <property type="term" value="C:plasma membrane"/>
    <property type="evidence" value="ECO:0007669"/>
    <property type="project" value="UniProtKB-SubCell"/>
</dbReference>
<evidence type="ECO:0000256" key="2">
    <source>
        <dbReference type="ARBA" id="ARBA00022622"/>
    </source>
</evidence>
<dbReference type="Pfam" id="PF01522">
    <property type="entry name" value="Polysacc_deac_1"/>
    <property type="match status" value="1"/>
</dbReference>
<accession>A0AAV5GBZ9</accession>
<protein>
    <recommendedName>
        <fullName evidence="4">NodB homology domain-containing protein</fullName>
    </recommendedName>
</protein>
<keyword evidence="2" id="KW-0472">Membrane</keyword>
<dbReference type="EMBL" id="BQKY01000001">
    <property type="protein sequence ID" value="GJN87598.1"/>
    <property type="molecule type" value="Genomic_DNA"/>
</dbReference>
<dbReference type="InterPro" id="IPR002509">
    <property type="entry name" value="NODB_dom"/>
</dbReference>
<organism evidence="5 6">
    <name type="scientific">Rhodotorula paludigena</name>
    <dbReference type="NCBI Taxonomy" id="86838"/>
    <lineage>
        <taxon>Eukaryota</taxon>
        <taxon>Fungi</taxon>
        <taxon>Dikarya</taxon>
        <taxon>Basidiomycota</taxon>
        <taxon>Pucciniomycotina</taxon>
        <taxon>Microbotryomycetes</taxon>
        <taxon>Sporidiobolales</taxon>
        <taxon>Sporidiobolaceae</taxon>
        <taxon>Rhodotorula</taxon>
    </lineage>
</organism>
<comment type="caution">
    <text evidence="5">The sequence shown here is derived from an EMBL/GenBank/DDBJ whole genome shotgun (WGS) entry which is preliminary data.</text>
</comment>
<reference evidence="5 6" key="1">
    <citation type="submission" date="2021-12" db="EMBL/GenBank/DDBJ databases">
        <title>High titer production of polyol ester of fatty acids by Rhodotorula paludigena BS15 towards product separation-free biomass refinery.</title>
        <authorList>
            <person name="Mano J."/>
            <person name="Ono H."/>
            <person name="Tanaka T."/>
            <person name="Naito K."/>
            <person name="Sushida H."/>
            <person name="Ike M."/>
            <person name="Tokuyasu K."/>
            <person name="Kitaoka M."/>
        </authorList>
    </citation>
    <scope>NUCLEOTIDE SEQUENCE [LARGE SCALE GENOMIC DNA]</scope>
    <source>
        <strain evidence="5 6">BS15</strain>
    </source>
</reference>
<dbReference type="GO" id="GO:0005975">
    <property type="term" value="P:carbohydrate metabolic process"/>
    <property type="evidence" value="ECO:0007669"/>
    <property type="project" value="InterPro"/>
</dbReference>
<evidence type="ECO:0000259" key="4">
    <source>
        <dbReference type="Pfam" id="PF01522"/>
    </source>
</evidence>
<proteinExistence type="predicted"/>
<dbReference type="InterPro" id="IPR011330">
    <property type="entry name" value="Glyco_hydro/deAcase_b/a-brl"/>
</dbReference>
<dbReference type="AlphaFoldDB" id="A0AAV5GBZ9"/>
<evidence type="ECO:0000256" key="1">
    <source>
        <dbReference type="ARBA" id="ARBA00004609"/>
    </source>
</evidence>
<feature type="domain" description="NodB homology" evidence="4">
    <location>
        <begin position="85"/>
        <end position="171"/>
    </location>
</feature>
<gene>
    <name evidence="5" type="ORF">Rhopal_000553-T1</name>
</gene>
<dbReference type="GO" id="GO:0098552">
    <property type="term" value="C:side of membrane"/>
    <property type="evidence" value="ECO:0007669"/>
    <property type="project" value="UniProtKB-KW"/>
</dbReference>